<feature type="domain" description="ABC transporter" evidence="4">
    <location>
        <begin position="5"/>
        <end position="225"/>
    </location>
</feature>
<keyword evidence="2" id="KW-0547">Nucleotide-binding</keyword>
<organism evidence="5 6">
    <name type="scientific">Hoyosella rhizosphaerae</name>
    <dbReference type="NCBI Taxonomy" id="1755582"/>
    <lineage>
        <taxon>Bacteria</taxon>
        <taxon>Bacillati</taxon>
        <taxon>Actinomycetota</taxon>
        <taxon>Actinomycetes</taxon>
        <taxon>Mycobacteriales</taxon>
        <taxon>Hoyosellaceae</taxon>
        <taxon>Hoyosella</taxon>
    </lineage>
</organism>
<dbReference type="FunFam" id="3.40.50.300:FF:000032">
    <property type="entry name" value="Export ABC transporter ATP-binding protein"/>
    <property type="match status" value="1"/>
</dbReference>
<dbReference type="SMART" id="SM00382">
    <property type="entry name" value="AAA"/>
    <property type="match status" value="1"/>
</dbReference>
<dbReference type="InterPro" id="IPR027417">
    <property type="entry name" value="P-loop_NTPase"/>
</dbReference>
<evidence type="ECO:0000256" key="2">
    <source>
        <dbReference type="ARBA" id="ARBA00022741"/>
    </source>
</evidence>
<dbReference type="InterPro" id="IPR017911">
    <property type="entry name" value="MacB-like_ATP-bd"/>
</dbReference>
<evidence type="ECO:0000256" key="1">
    <source>
        <dbReference type="ARBA" id="ARBA00022448"/>
    </source>
</evidence>
<sequence>MTPVVDMDSVGRSFPGPPEVVAVREVTLRVDQGEYLSIVGPSGAGKSSLLNLLGLLDRPTTGTYRLDGVDAGGLSEGERAALRSHRIGFVFQSFHLIPRRSVTENVVMPMLYQRIPRLDRLSRAEAALERVGLSHRMHAEPTTLSGGERQRVAIARALVTQPSLLLADEPTGNLDGDNAHAVMELFDELHTAGLTVVVITHDESVSARAQRRVQITDGTLHEVAA</sequence>
<dbReference type="PROSITE" id="PS00211">
    <property type="entry name" value="ABC_TRANSPORTER_1"/>
    <property type="match status" value="1"/>
</dbReference>
<comment type="caution">
    <text evidence="5">The sequence shown here is derived from an EMBL/GenBank/DDBJ whole genome shotgun (WGS) entry which is preliminary data.</text>
</comment>
<keyword evidence="3 5" id="KW-0067">ATP-binding</keyword>
<dbReference type="InterPro" id="IPR003439">
    <property type="entry name" value="ABC_transporter-like_ATP-bd"/>
</dbReference>
<dbReference type="GO" id="GO:0098796">
    <property type="term" value="C:membrane protein complex"/>
    <property type="evidence" value="ECO:0007669"/>
    <property type="project" value="UniProtKB-ARBA"/>
</dbReference>
<evidence type="ECO:0000259" key="4">
    <source>
        <dbReference type="PROSITE" id="PS50893"/>
    </source>
</evidence>
<gene>
    <name evidence="5" type="ORF">GCM10011410_03760</name>
</gene>
<dbReference type="SUPFAM" id="SSF52540">
    <property type="entry name" value="P-loop containing nucleoside triphosphate hydrolases"/>
    <property type="match status" value="1"/>
</dbReference>
<dbReference type="Proteomes" id="UP000641514">
    <property type="component" value="Unassembled WGS sequence"/>
</dbReference>
<dbReference type="Gene3D" id="3.40.50.300">
    <property type="entry name" value="P-loop containing nucleotide triphosphate hydrolases"/>
    <property type="match status" value="1"/>
</dbReference>
<dbReference type="GO" id="GO:0005886">
    <property type="term" value="C:plasma membrane"/>
    <property type="evidence" value="ECO:0007669"/>
    <property type="project" value="TreeGrafter"/>
</dbReference>
<evidence type="ECO:0000313" key="5">
    <source>
        <dbReference type="EMBL" id="GGC54643.1"/>
    </source>
</evidence>
<dbReference type="GO" id="GO:0016887">
    <property type="term" value="F:ATP hydrolysis activity"/>
    <property type="evidence" value="ECO:0007669"/>
    <property type="project" value="InterPro"/>
</dbReference>
<dbReference type="InterPro" id="IPR015854">
    <property type="entry name" value="ABC_transpr_LolD-like"/>
</dbReference>
<reference evidence="5" key="1">
    <citation type="journal article" date="2014" name="Int. J. Syst. Evol. Microbiol.">
        <title>Complete genome sequence of Corynebacterium casei LMG S-19264T (=DSM 44701T), isolated from a smear-ripened cheese.</title>
        <authorList>
            <consortium name="US DOE Joint Genome Institute (JGI-PGF)"/>
            <person name="Walter F."/>
            <person name="Albersmeier A."/>
            <person name="Kalinowski J."/>
            <person name="Ruckert C."/>
        </authorList>
    </citation>
    <scope>NUCLEOTIDE SEQUENCE</scope>
    <source>
        <strain evidence="5">CGMCC 1.15478</strain>
    </source>
</reference>
<dbReference type="AlphaFoldDB" id="A0A916U0U1"/>
<dbReference type="PANTHER" id="PTHR24220">
    <property type="entry name" value="IMPORT ATP-BINDING PROTEIN"/>
    <property type="match status" value="1"/>
</dbReference>
<keyword evidence="1" id="KW-0813">Transport</keyword>
<dbReference type="InterPro" id="IPR017871">
    <property type="entry name" value="ABC_transporter-like_CS"/>
</dbReference>
<accession>A0A916U0U1</accession>
<evidence type="ECO:0000256" key="3">
    <source>
        <dbReference type="ARBA" id="ARBA00022840"/>
    </source>
</evidence>
<proteinExistence type="predicted"/>
<dbReference type="GO" id="GO:0022857">
    <property type="term" value="F:transmembrane transporter activity"/>
    <property type="evidence" value="ECO:0007669"/>
    <property type="project" value="TreeGrafter"/>
</dbReference>
<evidence type="ECO:0000313" key="6">
    <source>
        <dbReference type="Proteomes" id="UP000641514"/>
    </source>
</evidence>
<dbReference type="GO" id="GO:0005524">
    <property type="term" value="F:ATP binding"/>
    <property type="evidence" value="ECO:0007669"/>
    <property type="project" value="UniProtKB-KW"/>
</dbReference>
<dbReference type="PROSITE" id="PS50893">
    <property type="entry name" value="ABC_TRANSPORTER_2"/>
    <property type="match status" value="1"/>
</dbReference>
<keyword evidence="6" id="KW-1185">Reference proteome</keyword>
<dbReference type="EMBL" id="BMJH01000001">
    <property type="protein sequence ID" value="GGC54643.1"/>
    <property type="molecule type" value="Genomic_DNA"/>
</dbReference>
<reference evidence="5" key="2">
    <citation type="submission" date="2020-09" db="EMBL/GenBank/DDBJ databases">
        <authorList>
            <person name="Sun Q."/>
            <person name="Zhou Y."/>
        </authorList>
    </citation>
    <scope>NUCLEOTIDE SEQUENCE</scope>
    <source>
        <strain evidence="5">CGMCC 1.15478</strain>
    </source>
</reference>
<dbReference type="CDD" id="cd03255">
    <property type="entry name" value="ABC_MJ0796_LolCDE_FtsE"/>
    <property type="match status" value="1"/>
</dbReference>
<dbReference type="Pfam" id="PF00005">
    <property type="entry name" value="ABC_tran"/>
    <property type="match status" value="1"/>
</dbReference>
<name>A0A916U0U1_9ACTN</name>
<dbReference type="InterPro" id="IPR003593">
    <property type="entry name" value="AAA+_ATPase"/>
</dbReference>
<protein>
    <submittedName>
        <fullName evidence="5">Macrolide ABC transporter ATP-binding protein</fullName>
    </submittedName>
</protein>
<dbReference type="PANTHER" id="PTHR24220:SF86">
    <property type="entry name" value="ABC TRANSPORTER ABCH.1"/>
    <property type="match status" value="1"/>
</dbReference>